<dbReference type="PANTHER" id="PTHR33909:SF1">
    <property type="entry name" value="SEC TRANSLOCON ACCESSORY COMPLEX SUBUNIT YAJC"/>
    <property type="match status" value="1"/>
</dbReference>
<organism evidence="12 13">
    <name type="scientific">Candidatus Azoamicus ciliaticola</name>
    <dbReference type="NCBI Taxonomy" id="2652803"/>
    <lineage>
        <taxon>Bacteria</taxon>
        <taxon>Pseudomonadati</taxon>
        <taxon>Pseudomonadota</taxon>
        <taxon>Gammaproteobacteria</taxon>
        <taxon>Candidatus Azoamicaceae</taxon>
        <taxon>Candidatus Azoamicus</taxon>
    </lineage>
</organism>
<protein>
    <recommendedName>
        <fullName evidence="3">Sec translocon accessory complex subunit YajC</fullName>
    </recommendedName>
</protein>
<dbReference type="AlphaFoldDB" id="A0A6J5JXS0"/>
<dbReference type="InterPro" id="IPR003849">
    <property type="entry name" value="Preprotein_translocase_YajC"/>
</dbReference>
<keyword evidence="7" id="KW-0653">Protein transport</keyword>
<keyword evidence="13" id="KW-1185">Reference proteome</keyword>
<sequence>MKKIILILIPFTAHANQQESDLSGGLSSILLFIGLFAIMYFVIIRPQTKKAKEHKNLIENIKINDEIITNSGILGKIEKITDQFVIIEICNNTTIIIRKEFISTIIPKGTIKNIK</sequence>
<dbReference type="GO" id="GO:0015031">
    <property type="term" value="P:protein transport"/>
    <property type="evidence" value="ECO:0007669"/>
    <property type="project" value="UniProtKB-KW"/>
</dbReference>
<dbReference type="RefSeq" id="WP_176604844.1">
    <property type="nucleotide sequence ID" value="NZ_LR794158.1"/>
</dbReference>
<dbReference type="EMBL" id="LR794158">
    <property type="protein sequence ID" value="CAB3976312.1"/>
    <property type="molecule type" value="Genomic_DNA"/>
</dbReference>
<keyword evidence="4" id="KW-0813">Transport</keyword>
<dbReference type="PANTHER" id="PTHR33909">
    <property type="entry name" value="SEC TRANSLOCON ACCESSORY COMPLEX SUBUNIT YAJC"/>
    <property type="match status" value="1"/>
</dbReference>
<evidence type="ECO:0000256" key="11">
    <source>
        <dbReference type="SAM" id="Phobius"/>
    </source>
</evidence>
<proteinExistence type="inferred from homology"/>
<evidence type="ECO:0000256" key="6">
    <source>
        <dbReference type="ARBA" id="ARBA00022692"/>
    </source>
</evidence>
<name>A0A6J5JXS0_9GAMM</name>
<accession>A0A6J5JXS0</accession>
<comment type="subcellular location">
    <subcellularLocation>
        <location evidence="1">Cell membrane</location>
        <topology evidence="1">Single-pass membrane protein</topology>
    </subcellularLocation>
</comment>
<keyword evidence="8 11" id="KW-1133">Transmembrane helix</keyword>
<evidence type="ECO:0000313" key="13">
    <source>
        <dbReference type="Proteomes" id="UP000509549"/>
    </source>
</evidence>
<dbReference type="Pfam" id="PF02699">
    <property type="entry name" value="YajC"/>
    <property type="match status" value="1"/>
</dbReference>
<dbReference type="PRINTS" id="PR01853">
    <property type="entry name" value="YAJCTRNLCASE"/>
</dbReference>
<gene>
    <name evidence="12" type="ORF">ESZ_00092</name>
</gene>
<evidence type="ECO:0000256" key="7">
    <source>
        <dbReference type="ARBA" id="ARBA00022927"/>
    </source>
</evidence>
<dbReference type="Proteomes" id="UP000509549">
    <property type="component" value="Chromosome"/>
</dbReference>
<dbReference type="GO" id="GO:0005886">
    <property type="term" value="C:plasma membrane"/>
    <property type="evidence" value="ECO:0007669"/>
    <property type="project" value="UniProtKB-SubCell"/>
</dbReference>
<keyword evidence="10 11" id="KW-0472">Membrane</keyword>
<comment type="similarity">
    <text evidence="2">Belongs to the YajC family.</text>
</comment>
<dbReference type="SMART" id="SM01323">
    <property type="entry name" value="YajC"/>
    <property type="match status" value="1"/>
</dbReference>
<evidence type="ECO:0000256" key="1">
    <source>
        <dbReference type="ARBA" id="ARBA00004162"/>
    </source>
</evidence>
<evidence type="ECO:0000256" key="10">
    <source>
        <dbReference type="ARBA" id="ARBA00023136"/>
    </source>
</evidence>
<keyword evidence="9" id="KW-0811">Translocation</keyword>
<evidence type="ECO:0000256" key="4">
    <source>
        <dbReference type="ARBA" id="ARBA00022448"/>
    </source>
</evidence>
<keyword evidence="6 11" id="KW-0812">Transmembrane</keyword>
<keyword evidence="5" id="KW-1003">Cell membrane</keyword>
<evidence type="ECO:0000256" key="9">
    <source>
        <dbReference type="ARBA" id="ARBA00023010"/>
    </source>
</evidence>
<dbReference type="NCBIfam" id="TIGR00739">
    <property type="entry name" value="yajC"/>
    <property type="match status" value="1"/>
</dbReference>
<dbReference type="KEGG" id="acil:ESZ_00092"/>
<evidence type="ECO:0000256" key="8">
    <source>
        <dbReference type="ARBA" id="ARBA00022989"/>
    </source>
</evidence>
<reference evidence="12 13" key="1">
    <citation type="submission" date="2020-04" db="EMBL/GenBank/DDBJ databases">
        <authorList>
            <person name="Graf S J."/>
        </authorList>
    </citation>
    <scope>NUCLEOTIDE SEQUENCE [LARGE SCALE GENOMIC DNA]</scope>
    <source>
        <strain evidence="12">1</strain>
    </source>
</reference>
<feature type="transmembrane region" description="Helical" evidence="11">
    <location>
        <begin position="25"/>
        <end position="44"/>
    </location>
</feature>
<evidence type="ECO:0000256" key="5">
    <source>
        <dbReference type="ARBA" id="ARBA00022475"/>
    </source>
</evidence>
<evidence type="ECO:0000256" key="2">
    <source>
        <dbReference type="ARBA" id="ARBA00006742"/>
    </source>
</evidence>
<evidence type="ECO:0000256" key="3">
    <source>
        <dbReference type="ARBA" id="ARBA00014962"/>
    </source>
</evidence>
<evidence type="ECO:0000313" key="12">
    <source>
        <dbReference type="EMBL" id="CAB3976312.1"/>
    </source>
</evidence>